<keyword evidence="2" id="KW-1185">Reference proteome</keyword>
<reference evidence="2" key="2">
    <citation type="submission" date="2015-01" db="EMBL/GenBank/DDBJ databases">
        <title>Evolutionary Origins and Diversification of the Mycorrhizal Mutualists.</title>
        <authorList>
            <consortium name="DOE Joint Genome Institute"/>
            <consortium name="Mycorrhizal Genomics Consortium"/>
            <person name="Kohler A."/>
            <person name="Kuo A."/>
            <person name="Nagy L.G."/>
            <person name="Floudas D."/>
            <person name="Copeland A."/>
            <person name="Barry K.W."/>
            <person name="Cichocki N."/>
            <person name="Veneault-Fourrey C."/>
            <person name="LaButti K."/>
            <person name="Lindquist E.A."/>
            <person name="Lipzen A."/>
            <person name="Lundell T."/>
            <person name="Morin E."/>
            <person name="Murat C."/>
            <person name="Riley R."/>
            <person name="Ohm R."/>
            <person name="Sun H."/>
            <person name="Tunlid A."/>
            <person name="Henrissat B."/>
            <person name="Grigoriev I.V."/>
            <person name="Hibbett D.S."/>
            <person name="Martin F."/>
        </authorList>
    </citation>
    <scope>NUCLEOTIDE SEQUENCE [LARGE SCALE GENOMIC DNA]</scope>
    <source>
        <strain evidence="2">MUT 4182</strain>
    </source>
</reference>
<sequence length="231" mass="26229">MYTSGVRNGPTILYYIYLWVASLDRGHLRTSLVQWTLQSQTVQSHGGINASPRLCFYDKAPRLNQADDTRPEVSITTSAAIPQVHPRHTVNWVPPGKLETTETAPSTPPLYLLRKVRDTTRHLNMPQKRLKEPRPTPYNPQSRLENVRPEALAALEQVPVASGVFGIAFELIRWINGMRCNKETCVALLQSIANHARRIDDFMRLMPVGFLDDPHDPGARVVRKGLDRFRM</sequence>
<dbReference type="OrthoDB" id="10593511at2759"/>
<evidence type="ECO:0000313" key="2">
    <source>
        <dbReference type="Proteomes" id="UP000054248"/>
    </source>
</evidence>
<name>A0A0C3L1Q5_9AGAM</name>
<proteinExistence type="predicted"/>
<dbReference type="Proteomes" id="UP000054248">
    <property type="component" value="Unassembled WGS sequence"/>
</dbReference>
<gene>
    <name evidence="1" type="ORF">M407DRAFT_236652</name>
</gene>
<evidence type="ECO:0000313" key="1">
    <source>
        <dbReference type="EMBL" id="KIO15662.1"/>
    </source>
</evidence>
<dbReference type="HOGENOM" id="CLU_1200584_0_0_1"/>
<accession>A0A0C3L1Q5</accession>
<protein>
    <submittedName>
        <fullName evidence="1">Uncharacterized protein</fullName>
    </submittedName>
</protein>
<organism evidence="1 2">
    <name type="scientific">Tulasnella calospora MUT 4182</name>
    <dbReference type="NCBI Taxonomy" id="1051891"/>
    <lineage>
        <taxon>Eukaryota</taxon>
        <taxon>Fungi</taxon>
        <taxon>Dikarya</taxon>
        <taxon>Basidiomycota</taxon>
        <taxon>Agaricomycotina</taxon>
        <taxon>Agaricomycetes</taxon>
        <taxon>Cantharellales</taxon>
        <taxon>Tulasnellaceae</taxon>
        <taxon>Tulasnella</taxon>
    </lineage>
</organism>
<dbReference type="EMBL" id="KN823891">
    <property type="protein sequence ID" value="KIO15662.1"/>
    <property type="molecule type" value="Genomic_DNA"/>
</dbReference>
<reference evidence="1 2" key="1">
    <citation type="submission" date="2014-04" db="EMBL/GenBank/DDBJ databases">
        <authorList>
            <consortium name="DOE Joint Genome Institute"/>
            <person name="Kuo A."/>
            <person name="Girlanda M."/>
            <person name="Perotto S."/>
            <person name="Kohler A."/>
            <person name="Nagy L.G."/>
            <person name="Floudas D."/>
            <person name="Copeland A."/>
            <person name="Barry K.W."/>
            <person name="Cichocki N."/>
            <person name="Veneault-Fourrey C."/>
            <person name="LaButti K."/>
            <person name="Lindquist E.A."/>
            <person name="Lipzen A."/>
            <person name="Lundell T."/>
            <person name="Morin E."/>
            <person name="Murat C."/>
            <person name="Sun H."/>
            <person name="Tunlid A."/>
            <person name="Henrissat B."/>
            <person name="Grigoriev I.V."/>
            <person name="Hibbett D.S."/>
            <person name="Martin F."/>
            <person name="Nordberg H.P."/>
            <person name="Cantor M.N."/>
            <person name="Hua S.X."/>
        </authorList>
    </citation>
    <scope>NUCLEOTIDE SEQUENCE [LARGE SCALE GENOMIC DNA]</scope>
    <source>
        <strain evidence="1 2">MUT 4182</strain>
    </source>
</reference>
<dbReference type="AlphaFoldDB" id="A0A0C3L1Q5"/>